<keyword evidence="1" id="KW-0472">Membrane</keyword>
<keyword evidence="3" id="KW-1185">Reference proteome</keyword>
<feature type="transmembrane region" description="Helical" evidence="1">
    <location>
        <begin position="6"/>
        <end position="25"/>
    </location>
</feature>
<comment type="caution">
    <text evidence="2">The sequence shown here is derived from an EMBL/GenBank/DDBJ whole genome shotgun (WGS) entry which is preliminary data.</text>
</comment>
<dbReference type="EMBL" id="SGIS01000096">
    <property type="protein sequence ID" value="RZF59064.1"/>
    <property type="molecule type" value="Genomic_DNA"/>
</dbReference>
<evidence type="ECO:0000313" key="3">
    <source>
        <dbReference type="Proteomes" id="UP000292085"/>
    </source>
</evidence>
<dbReference type="AlphaFoldDB" id="A0A4Q6XP27"/>
<dbReference type="RefSeq" id="WP_130160526.1">
    <property type="nucleotide sequence ID" value="NZ_SGIS01000096.1"/>
</dbReference>
<protein>
    <submittedName>
        <fullName evidence="2">Uncharacterized protein</fullName>
    </submittedName>
</protein>
<keyword evidence="1" id="KW-0812">Transmembrane</keyword>
<gene>
    <name evidence="2" type="ORF">EWE75_23795</name>
</gene>
<keyword evidence="1" id="KW-1133">Transmembrane helix</keyword>
<evidence type="ECO:0000256" key="1">
    <source>
        <dbReference type="SAM" id="Phobius"/>
    </source>
</evidence>
<sequence length="178" mass="20084">MRSWLVAIIIGFPLGALIAAAPLLFRRLLIRRRRWHLSKRGLRPGLRVRVMIAPNDDPDWSLLMVHISNRSEDIWWLHQIDFLGGKVEAVLASSLPTARFAEDLTAVPSIEFVSLGPIFPSRPIHPGDASRANFTGMADGTYEYVHLHRLNKHEPVTVEMRIGGKGRAVRLKATRSVR</sequence>
<accession>A0A4Q6XP27</accession>
<reference evidence="2 3" key="1">
    <citation type="submission" date="2019-02" db="EMBL/GenBank/DDBJ databases">
        <authorList>
            <person name="Li Y."/>
        </authorList>
    </citation>
    <scope>NUCLEOTIDE SEQUENCE [LARGE SCALE GENOMIC DNA]</scope>
    <source>
        <strain evidence="2 3">3-7</strain>
    </source>
</reference>
<organism evidence="2 3">
    <name type="scientific">Sphingomonas populi</name>
    <dbReference type="NCBI Taxonomy" id="2484750"/>
    <lineage>
        <taxon>Bacteria</taxon>
        <taxon>Pseudomonadati</taxon>
        <taxon>Pseudomonadota</taxon>
        <taxon>Alphaproteobacteria</taxon>
        <taxon>Sphingomonadales</taxon>
        <taxon>Sphingomonadaceae</taxon>
        <taxon>Sphingomonas</taxon>
    </lineage>
</organism>
<dbReference type="Proteomes" id="UP000292085">
    <property type="component" value="Unassembled WGS sequence"/>
</dbReference>
<evidence type="ECO:0000313" key="2">
    <source>
        <dbReference type="EMBL" id="RZF59064.1"/>
    </source>
</evidence>
<name>A0A4Q6XP27_9SPHN</name>
<proteinExistence type="predicted"/>